<gene>
    <name evidence="1" type="ORF">A0H76_341</name>
</gene>
<proteinExistence type="predicted"/>
<evidence type="ECO:0000313" key="2">
    <source>
        <dbReference type="Proteomes" id="UP000192501"/>
    </source>
</evidence>
<evidence type="ECO:0000313" key="1">
    <source>
        <dbReference type="EMBL" id="ORD99698.1"/>
    </source>
</evidence>
<organism evidence="1 2">
    <name type="scientific">Hepatospora eriocheir</name>
    <dbReference type="NCBI Taxonomy" id="1081669"/>
    <lineage>
        <taxon>Eukaryota</taxon>
        <taxon>Fungi</taxon>
        <taxon>Fungi incertae sedis</taxon>
        <taxon>Microsporidia</taxon>
        <taxon>Hepatosporidae</taxon>
        <taxon>Hepatospora</taxon>
    </lineage>
</organism>
<sequence>MNDETLEKIELSKKEIRSDAEKALEGHEYYELNEIEPFIDTTVRLLSENGVKSSLFKDL</sequence>
<name>A0A1X0QIU6_9MICR</name>
<dbReference type="VEuPathDB" id="MicrosporidiaDB:HERIO_1426"/>
<comment type="caution">
    <text evidence="1">The sequence shown here is derived from an EMBL/GenBank/DDBJ whole genome shotgun (WGS) entry which is preliminary data.</text>
</comment>
<dbReference type="Proteomes" id="UP000192501">
    <property type="component" value="Unassembled WGS sequence"/>
</dbReference>
<reference evidence="1 2" key="1">
    <citation type="journal article" date="2017" name="Environ. Microbiol.">
        <title>Decay of the glycolytic pathway and adaptation to intranuclear parasitism within Enterocytozoonidae microsporidia.</title>
        <authorList>
            <person name="Wiredu Boakye D."/>
            <person name="Jaroenlak P."/>
            <person name="Prachumwat A."/>
            <person name="Williams T.A."/>
            <person name="Bateman K.S."/>
            <person name="Itsathitphaisarn O."/>
            <person name="Sritunyalucksana K."/>
            <person name="Paszkiewicz K.H."/>
            <person name="Moore K.A."/>
            <person name="Stentiford G.D."/>
            <person name="Williams B.A."/>
        </authorList>
    </citation>
    <scope>NUCLEOTIDE SEQUENCE [LARGE SCALE GENOMIC DNA]</scope>
    <source>
        <strain evidence="2">canceri</strain>
    </source>
</reference>
<accession>A0A1X0QIU6</accession>
<dbReference type="VEuPathDB" id="MicrosporidiaDB:A0H76_341"/>
<protein>
    <submittedName>
        <fullName evidence="1">Uncharacterized protein</fullName>
    </submittedName>
</protein>
<dbReference type="EMBL" id="LTAI01000128">
    <property type="protein sequence ID" value="ORD99698.1"/>
    <property type="molecule type" value="Genomic_DNA"/>
</dbReference>
<dbReference type="AlphaFoldDB" id="A0A1X0QIU6"/>